<gene>
    <name evidence="1" type="ordered locus">CLM_1677</name>
</gene>
<dbReference type="HOGENOM" id="CLU_1037073_0_0_9"/>
<dbReference type="RefSeq" id="WP_012704686.1">
    <property type="nucleotide sequence ID" value="NC_012563.1"/>
</dbReference>
<reference evidence="1 2" key="1">
    <citation type="submission" date="2008-10" db="EMBL/GenBank/DDBJ databases">
        <title>Genome sequence of Clostridium botulinum A2 Kyoto.</title>
        <authorList>
            <person name="Shrivastava S."/>
            <person name="Brinkac L.M."/>
            <person name="Brown J.L."/>
            <person name="Bruce D."/>
            <person name="Detter C.C."/>
            <person name="Johnson E.A."/>
            <person name="Munk C.A."/>
            <person name="Smith L.A."/>
            <person name="Smith T.J."/>
            <person name="Sutton G."/>
            <person name="Brettin T.S."/>
        </authorList>
    </citation>
    <scope>NUCLEOTIDE SEQUENCE [LARGE SCALE GENOMIC DNA]</scope>
    <source>
        <strain evidence="2">Kyoto / Type A2</strain>
    </source>
</reference>
<accession>C1FMD2</accession>
<dbReference type="AlphaFoldDB" id="C1FMD2"/>
<proteinExistence type="predicted"/>
<organism evidence="1 2">
    <name type="scientific">Clostridium botulinum (strain Kyoto / Type A2)</name>
    <dbReference type="NCBI Taxonomy" id="536232"/>
    <lineage>
        <taxon>Bacteria</taxon>
        <taxon>Bacillati</taxon>
        <taxon>Bacillota</taxon>
        <taxon>Clostridia</taxon>
        <taxon>Eubacteriales</taxon>
        <taxon>Clostridiaceae</taxon>
        <taxon>Clostridium</taxon>
    </lineage>
</organism>
<dbReference type="Proteomes" id="UP000001374">
    <property type="component" value="Chromosome"/>
</dbReference>
<dbReference type="EMBL" id="CP001581">
    <property type="protein sequence ID" value="ACO85303.1"/>
    <property type="molecule type" value="Genomic_DNA"/>
</dbReference>
<protein>
    <submittedName>
        <fullName evidence="1">Uncharacterized protein</fullName>
    </submittedName>
</protein>
<sequence length="268" mass="30567">MSKETENLKLFKYDPETDDFNTTTFNVTQALNNNWDKIDAHLEDASSQLADITTLTGNKDNLKTTNKTNLVSAINEVFTSGNNVKINTVDALLQLDKSLQITKESKWEDIIKNISKISTGKKWAQGTANVNYYGPEVGIFMESNYPLSSASVNTNCGFKPSIVILTTIGITPRTNPDDYFRSDDRYSEPRIELYIYNELLQVKITFKTKSGYSSDIAYDREYSIEKINSIGNTIYTSLHIMRYSVRVEKGTSTAERYMFDKVNWYAYE</sequence>
<dbReference type="KEGG" id="cby:CLM_1677"/>
<evidence type="ECO:0000313" key="2">
    <source>
        <dbReference type="Proteomes" id="UP000001374"/>
    </source>
</evidence>
<evidence type="ECO:0000313" key="1">
    <source>
        <dbReference type="EMBL" id="ACO85303.1"/>
    </source>
</evidence>
<name>C1FMD2_CLOBJ</name>